<reference evidence="1" key="2">
    <citation type="journal article" date="2015" name="Fish Shellfish Immunol.">
        <title>Early steps in the European eel (Anguilla anguilla)-Vibrio vulnificus interaction in the gills: Role of the RtxA13 toxin.</title>
        <authorList>
            <person name="Callol A."/>
            <person name="Pajuelo D."/>
            <person name="Ebbesson L."/>
            <person name="Teles M."/>
            <person name="MacKenzie S."/>
            <person name="Amaro C."/>
        </authorList>
    </citation>
    <scope>NUCLEOTIDE SEQUENCE</scope>
</reference>
<accession>A0A0E9RE05</accession>
<name>A0A0E9RE05_ANGAN</name>
<reference evidence="1" key="1">
    <citation type="submission" date="2014-11" db="EMBL/GenBank/DDBJ databases">
        <authorList>
            <person name="Amaro Gonzalez C."/>
        </authorList>
    </citation>
    <scope>NUCLEOTIDE SEQUENCE</scope>
</reference>
<evidence type="ECO:0000313" key="1">
    <source>
        <dbReference type="EMBL" id="JAH27037.1"/>
    </source>
</evidence>
<dbReference type="EMBL" id="GBXM01081540">
    <property type="protein sequence ID" value="JAH27037.1"/>
    <property type="molecule type" value="Transcribed_RNA"/>
</dbReference>
<protein>
    <submittedName>
        <fullName evidence="1">Uncharacterized protein</fullName>
    </submittedName>
</protein>
<sequence>MDVPVYDCFIVLEELLTGPHRK</sequence>
<organism evidence="1">
    <name type="scientific">Anguilla anguilla</name>
    <name type="common">European freshwater eel</name>
    <name type="synonym">Muraena anguilla</name>
    <dbReference type="NCBI Taxonomy" id="7936"/>
    <lineage>
        <taxon>Eukaryota</taxon>
        <taxon>Metazoa</taxon>
        <taxon>Chordata</taxon>
        <taxon>Craniata</taxon>
        <taxon>Vertebrata</taxon>
        <taxon>Euteleostomi</taxon>
        <taxon>Actinopterygii</taxon>
        <taxon>Neopterygii</taxon>
        <taxon>Teleostei</taxon>
        <taxon>Anguilliformes</taxon>
        <taxon>Anguillidae</taxon>
        <taxon>Anguilla</taxon>
    </lineage>
</organism>
<dbReference type="AlphaFoldDB" id="A0A0E9RE05"/>
<proteinExistence type="predicted"/>